<dbReference type="InterPro" id="IPR006748">
    <property type="entry name" value="NH2Glyco/OHUrea_AB-resist_kin"/>
</dbReference>
<accession>A0A918WCJ3</accession>
<reference evidence="1" key="1">
    <citation type="journal article" date="2014" name="Int. J. Syst. Evol. Microbiol.">
        <title>Complete genome sequence of Corynebacterium casei LMG S-19264T (=DSM 44701T), isolated from a smear-ripened cheese.</title>
        <authorList>
            <consortium name="US DOE Joint Genome Institute (JGI-PGF)"/>
            <person name="Walter F."/>
            <person name="Albersmeier A."/>
            <person name="Kalinowski J."/>
            <person name="Ruckert C."/>
        </authorList>
    </citation>
    <scope>NUCLEOTIDE SEQUENCE</scope>
    <source>
        <strain evidence="1">JCM 4633</strain>
    </source>
</reference>
<evidence type="ECO:0000313" key="1">
    <source>
        <dbReference type="EMBL" id="GHC36273.1"/>
    </source>
</evidence>
<gene>
    <name evidence="1" type="ORF">GCM10010507_06700</name>
</gene>
<reference evidence="1" key="2">
    <citation type="submission" date="2020-09" db="EMBL/GenBank/DDBJ databases">
        <authorList>
            <person name="Sun Q."/>
            <person name="Ohkuma M."/>
        </authorList>
    </citation>
    <scope>NUCLEOTIDE SEQUENCE</scope>
    <source>
        <strain evidence="1">JCM 4633</strain>
    </source>
</reference>
<dbReference type="Proteomes" id="UP000646244">
    <property type="component" value="Unassembled WGS sequence"/>
</dbReference>
<dbReference type="GO" id="GO:0016773">
    <property type="term" value="F:phosphotransferase activity, alcohol group as acceptor"/>
    <property type="evidence" value="ECO:0007669"/>
    <property type="project" value="InterPro"/>
</dbReference>
<evidence type="ECO:0000313" key="2">
    <source>
        <dbReference type="Proteomes" id="UP000646244"/>
    </source>
</evidence>
<dbReference type="Pfam" id="PF04655">
    <property type="entry name" value="APH_6_hur"/>
    <property type="match status" value="1"/>
</dbReference>
<dbReference type="AlphaFoldDB" id="A0A918WCJ3"/>
<proteinExistence type="predicted"/>
<sequence>MQSTSRITIPAGLVDNHATMPEGEGGPEWIAGLPELAAHFLDRWGLRVDGPGAHGAVALVLPVLREDSSPAALKLQPVTDESTGEPHALRVWGGAGAVGLLDEDAETGTMLLERLDAGRSLAGVPDAEAALLALSELLGRLQQAPPPAGMRRLADVASAMLAEVPDALPRLGDPGERRLLASCAAAVEDVVGEAGDRLLHWDLHYENVLAPLPAAGREPWLAIDPKPLVGDPAFDLLPAVGDRWDDVVATGDVARAVRRRFDLMTEVLGLDRPRAVCWTLGRVLQNCLWDIADGKPALQPEQTAIARALLS</sequence>
<dbReference type="GO" id="GO:0019748">
    <property type="term" value="P:secondary metabolic process"/>
    <property type="evidence" value="ECO:0007669"/>
    <property type="project" value="InterPro"/>
</dbReference>
<dbReference type="RefSeq" id="WP_190108099.1">
    <property type="nucleotide sequence ID" value="NZ_BMVB01000002.1"/>
</dbReference>
<dbReference type="InterPro" id="IPR011009">
    <property type="entry name" value="Kinase-like_dom_sf"/>
</dbReference>
<protein>
    <submittedName>
        <fullName evidence="1">Hydroxyurea phosphotransferase</fullName>
    </submittedName>
</protein>
<name>A0A918WCJ3_STRCJ</name>
<dbReference type="EMBL" id="BMVB01000002">
    <property type="protein sequence ID" value="GHC36273.1"/>
    <property type="molecule type" value="Genomic_DNA"/>
</dbReference>
<dbReference type="SUPFAM" id="SSF56112">
    <property type="entry name" value="Protein kinase-like (PK-like)"/>
    <property type="match status" value="1"/>
</dbReference>
<comment type="caution">
    <text evidence="1">The sequence shown here is derived from an EMBL/GenBank/DDBJ whole genome shotgun (WGS) entry which is preliminary data.</text>
</comment>
<organism evidence="1 2">
    <name type="scientific">Streptomyces cinnamoneus</name>
    <name type="common">Streptoverticillium cinnamoneum</name>
    <dbReference type="NCBI Taxonomy" id="53446"/>
    <lineage>
        <taxon>Bacteria</taxon>
        <taxon>Bacillati</taxon>
        <taxon>Actinomycetota</taxon>
        <taxon>Actinomycetes</taxon>
        <taxon>Kitasatosporales</taxon>
        <taxon>Streptomycetaceae</taxon>
        <taxon>Streptomyces</taxon>
        <taxon>Streptomyces cinnamoneus group</taxon>
    </lineage>
</organism>